<dbReference type="AlphaFoldDB" id="A0AA39Y2H9"/>
<feature type="transmembrane region" description="Helical" evidence="1">
    <location>
        <begin position="213"/>
        <end position="232"/>
    </location>
</feature>
<evidence type="ECO:0000313" key="3">
    <source>
        <dbReference type="Proteomes" id="UP001174936"/>
    </source>
</evidence>
<keyword evidence="1" id="KW-1133">Transmembrane helix</keyword>
<accession>A0AA39Y2H9</accession>
<keyword evidence="3" id="KW-1185">Reference proteome</keyword>
<evidence type="ECO:0000256" key="1">
    <source>
        <dbReference type="SAM" id="Phobius"/>
    </source>
</evidence>
<proteinExistence type="predicted"/>
<keyword evidence="1" id="KW-0472">Membrane</keyword>
<keyword evidence="1" id="KW-0812">Transmembrane</keyword>
<comment type="caution">
    <text evidence="2">The sequence shown here is derived from an EMBL/GenBank/DDBJ whole genome shotgun (WGS) entry which is preliminary data.</text>
</comment>
<protein>
    <submittedName>
        <fullName evidence="2">Uncharacterized protein</fullName>
    </submittedName>
</protein>
<dbReference type="Proteomes" id="UP001174936">
    <property type="component" value="Unassembled WGS sequence"/>
</dbReference>
<reference evidence="2" key="1">
    <citation type="submission" date="2023-06" db="EMBL/GenBank/DDBJ databases">
        <title>Genome-scale phylogeny and comparative genomics of the fungal order Sordariales.</title>
        <authorList>
            <consortium name="Lawrence Berkeley National Laboratory"/>
            <person name="Hensen N."/>
            <person name="Bonometti L."/>
            <person name="Westerberg I."/>
            <person name="Brannstrom I.O."/>
            <person name="Guillou S."/>
            <person name="Cros-Aarteil S."/>
            <person name="Calhoun S."/>
            <person name="Haridas S."/>
            <person name="Kuo A."/>
            <person name="Mondo S."/>
            <person name="Pangilinan J."/>
            <person name="Riley R."/>
            <person name="Labutti K."/>
            <person name="Andreopoulos B."/>
            <person name="Lipzen A."/>
            <person name="Chen C."/>
            <person name="Yanf M."/>
            <person name="Daum C."/>
            <person name="Ng V."/>
            <person name="Clum A."/>
            <person name="Steindorff A."/>
            <person name="Ohm R."/>
            <person name="Martin F."/>
            <person name="Silar P."/>
            <person name="Natvig D."/>
            <person name="Lalanne C."/>
            <person name="Gautier V."/>
            <person name="Ament-Velasquez S.L."/>
            <person name="Kruys A."/>
            <person name="Hutchinson M.I."/>
            <person name="Powell A.J."/>
            <person name="Barry K."/>
            <person name="Miller A.N."/>
            <person name="Grigoriev I.V."/>
            <person name="Debuchy R."/>
            <person name="Gladieux P."/>
            <person name="Thoren M.H."/>
            <person name="Johannesson H."/>
        </authorList>
    </citation>
    <scope>NUCLEOTIDE SEQUENCE</scope>
    <source>
        <strain evidence="2">SMH2532-1</strain>
    </source>
</reference>
<name>A0AA39Y2H9_9PEZI</name>
<sequence>MAFNCTYCFDDGYDGSSYLTYKLPDLRLSGLSSLSRIREGKGKVRRIEVGAFHAVNNTFTNLSIDFESLSSLYVENNPNLETLLFNVTATDYPWNEIVIAGNPRLRLTSAAGIKGRSSGVLNPTFYWPSNDTSTMVFDGLFDNHFFQPFIDLKPDDVEGRRPHVLKKFVVKSSLGADQFNCSQLNELRKSGILKGEYSCQGQTVPDESGVGRVSMADFGVVLVVVLTIWGFIP</sequence>
<dbReference type="EMBL" id="JAULSV010000005">
    <property type="protein sequence ID" value="KAK0644230.1"/>
    <property type="molecule type" value="Genomic_DNA"/>
</dbReference>
<organism evidence="2 3">
    <name type="scientific">Cercophora newfieldiana</name>
    <dbReference type="NCBI Taxonomy" id="92897"/>
    <lineage>
        <taxon>Eukaryota</taxon>
        <taxon>Fungi</taxon>
        <taxon>Dikarya</taxon>
        <taxon>Ascomycota</taxon>
        <taxon>Pezizomycotina</taxon>
        <taxon>Sordariomycetes</taxon>
        <taxon>Sordariomycetidae</taxon>
        <taxon>Sordariales</taxon>
        <taxon>Lasiosphaeriaceae</taxon>
        <taxon>Cercophora</taxon>
    </lineage>
</organism>
<evidence type="ECO:0000313" key="2">
    <source>
        <dbReference type="EMBL" id="KAK0644230.1"/>
    </source>
</evidence>
<gene>
    <name evidence="2" type="ORF">B0T16DRAFT_417359</name>
</gene>